<dbReference type="Pfam" id="PF00037">
    <property type="entry name" value="Fer4"/>
    <property type="match status" value="2"/>
</dbReference>
<feature type="binding site" evidence="10">
    <location>
        <position position="175"/>
    </location>
    <ligand>
        <name>[4Fe-4S] cluster</name>
        <dbReference type="ChEBI" id="CHEBI:49883"/>
        <label>3</label>
    </ligand>
</feature>
<dbReference type="HAMAP" id="MF_00463">
    <property type="entry name" value="RsxB_RnfB"/>
    <property type="match status" value="1"/>
</dbReference>
<feature type="binding site" evidence="10">
    <location>
        <position position="74"/>
    </location>
    <ligand>
        <name>[4Fe-4S] cluster</name>
        <dbReference type="ChEBI" id="CHEBI:49883"/>
        <label>1</label>
    </ligand>
</feature>
<evidence type="ECO:0000256" key="8">
    <source>
        <dbReference type="ARBA" id="ARBA00023014"/>
    </source>
</evidence>
<dbReference type="EMBL" id="JXSU01000006">
    <property type="protein sequence ID" value="KIS25360.1"/>
    <property type="molecule type" value="Genomic_DNA"/>
</dbReference>
<feature type="region of interest" description="Hydrophobic" evidence="10">
    <location>
        <begin position="1"/>
        <end position="26"/>
    </location>
</feature>
<evidence type="ECO:0000256" key="7">
    <source>
        <dbReference type="ARBA" id="ARBA00023004"/>
    </source>
</evidence>
<dbReference type="NCBIfam" id="TIGR01944">
    <property type="entry name" value="rnfB"/>
    <property type="match status" value="1"/>
</dbReference>
<dbReference type="Gene3D" id="1.10.15.40">
    <property type="entry name" value="Electron transport complex subunit B, putative Fe-S cluster"/>
    <property type="match status" value="1"/>
</dbReference>
<accession>A0A0D1BY80</accession>
<comment type="similarity">
    <text evidence="10">Belongs to the 4Fe4S bacterial-type ferredoxin family. RnfB subfamily.</text>
</comment>
<evidence type="ECO:0000313" key="13">
    <source>
        <dbReference type="EMBL" id="KIS25360.1"/>
    </source>
</evidence>
<dbReference type="InterPro" id="IPR017896">
    <property type="entry name" value="4Fe4S_Fe-S-bd"/>
</dbReference>
<keyword evidence="2 10" id="KW-0004">4Fe-4S</keyword>
<comment type="subunit">
    <text evidence="10">The complex is composed of six subunits: RnfA, RnfB, RnfC, RnfD, RnfE and RnfG.</text>
</comment>
<reference evidence="13 14" key="1">
    <citation type="submission" date="2014-06" db="EMBL/GenBank/DDBJ databases">
        <title>Genome characterization of distinct group I Clostridium botulinum lineages.</title>
        <authorList>
            <person name="Giordani F."/>
            <person name="Anselmo A."/>
            <person name="Fillo S."/>
            <person name="Palozzi A.M."/>
            <person name="Fortunato A."/>
            <person name="Gentile B."/>
            <person name="Ciammaruconi A."/>
            <person name="Anniballi F."/>
            <person name="De Medici D."/>
            <person name="Lista F."/>
        </authorList>
    </citation>
    <scope>NUCLEOTIDE SEQUENCE [LARGE SCALE GENOMIC DNA]</scope>
    <source>
        <strain evidence="13 14">B2 450</strain>
    </source>
</reference>
<dbReference type="InterPro" id="IPR050395">
    <property type="entry name" value="4Fe4S_Ferredoxin_RnfB"/>
</dbReference>
<dbReference type="CDD" id="cd10549">
    <property type="entry name" value="MtMvhB_like"/>
    <property type="match status" value="1"/>
</dbReference>
<proteinExistence type="inferred from homology"/>
<comment type="function">
    <text evidence="10">Part of a membrane-bound complex that couples electron transfer with translocation of ions across the membrane.</text>
</comment>
<gene>
    <name evidence="10" type="primary">rnfB</name>
    <name evidence="13" type="ORF">N495_01915</name>
</gene>
<keyword evidence="5 10" id="KW-1278">Translocase</keyword>
<feature type="binding site" evidence="10">
    <location>
        <position position="152"/>
    </location>
    <ligand>
        <name>[4Fe-4S] cluster</name>
        <dbReference type="ChEBI" id="CHEBI:49883"/>
        <label>3</label>
    </ligand>
</feature>
<keyword evidence="9 10" id="KW-0472">Membrane</keyword>
<dbReference type="PROSITE" id="PS51379">
    <property type="entry name" value="4FE4S_FER_2"/>
    <property type="match status" value="3"/>
</dbReference>
<dbReference type="PANTHER" id="PTHR43560">
    <property type="entry name" value="ION-TRANSLOCATING OXIDOREDUCTASE COMPLEX SUBUNIT B"/>
    <property type="match status" value="1"/>
</dbReference>
<feature type="binding site" evidence="10">
    <location>
        <position position="138"/>
    </location>
    <ligand>
        <name>[4Fe-4S] cluster</name>
        <dbReference type="ChEBI" id="CHEBI:49883"/>
        <label>2</label>
    </ligand>
</feature>
<evidence type="ECO:0000256" key="9">
    <source>
        <dbReference type="ARBA" id="ARBA00023136"/>
    </source>
</evidence>
<protein>
    <recommendedName>
        <fullName evidence="10">Ion-translocating oxidoreductase complex subunit B</fullName>
        <ecNumber evidence="10">7.-.-.-</ecNumber>
    </recommendedName>
    <alternativeName>
        <fullName evidence="10">Rnf electron transport complex subunit B</fullName>
    </alternativeName>
</protein>
<evidence type="ECO:0000256" key="6">
    <source>
        <dbReference type="ARBA" id="ARBA00022982"/>
    </source>
</evidence>
<dbReference type="PROSITE" id="PS51656">
    <property type="entry name" value="4FE4S"/>
    <property type="match status" value="1"/>
</dbReference>
<dbReference type="SUPFAM" id="SSF46548">
    <property type="entry name" value="alpha-helical ferredoxin"/>
    <property type="match status" value="1"/>
</dbReference>
<dbReference type="HOGENOM" id="CLU_053470_0_0_9"/>
<dbReference type="Proteomes" id="UP000032250">
    <property type="component" value="Unassembled WGS sequence"/>
</dbReference>
<dbReference type="InterPro" id="IPR007202">
    <property type="entry name" value="4Fe-4S_dom"/>
</dbReference>
<dbReference type="NCBIfam" id="NF005503">
    <property type="entry name" value="PRK07118.1-2"/>
    <property type="match status" value="1"/>
</dbReference>
<sequence>MNELLFPILSLGALGLVFGVLLGYASKKFAVEVDPKVPLIRDSLPGANCGGCGYAGCDAYAQAVAEGAAAPNCCTVGGAAVSAKVAEIMGVSVDESEPLKAYVKCNGTCDKAKQRGEYYGTMDCQQASVVPGGASKSCQYGCLGLGSCAKACAFDAIHVTEGGIAEVDPEKCVGCGACVKACPRAVIDLKPLSAVIRVACNSKDTLKAVKDICQVGCMTCKLCERTCPVKAITMENNLPVVDKEKCVKCMACVKKCPTNALIAYGKDIVVKEEKPAN</sequence>
<dbReference type="OrthoDB" id="9789936at2"/>
<comment type="cofactor">
    <cofactor evidence="10">
        <name>[4Fe-4S] cluster</name>
        <dbReference type="ChEBI" id="CHEBI:49883"/>
    </cofactor>
    <text evidence="10">Binds 3 [4Fe-4S] clusters.</text>
</comment>
<evidence type="ECO:0000256" key="2">
    <source>
        <dbReference type="ARBA" id="ARBA00022485"/>
    </source>
</evidence>
<feature type="binding site" evidence="10">
    <location>
        <position position="148"/>
    </location>
    <ligand>
        <name>[4Fe-4S] cluster</name>
        <dbReference type="ChEBI" id="CHEBI:49883"/>
        <label>2</label>
    </ligand>
</feature>
<feature type="binding site" evidence="10">
    <location>
        <position position="57"/>
    </location>
    <ligand>
        <name>[4Fe-4S] cluster</name>
        <dbReference type="ChEBI" id="CHEBI:49883"/>
        <label>1</label>
    </ligand>
</feature>
<comment type="caution">
    <text evidence="13">The sequence shown here is derived from an EMBL/GenBank/DDBJ whole genome shotgun (WGS) entry which is preliminary data.</text>
</comment>
<dbReference type="EC" id="7.-.-.-" evidence="10"/>
<evidence type="ECO:0000256" key="3">
    <source>
        <dbReference type="ARBA" id="ARBA00022723"/>
    </source>
</evidence>
<feature type="domain" description="4Fe-4S ferredoxin-type" evidence="11">
    <location>
        <begin position="206"/>
        <end position="236"/>
    </location>
</feature>
<feature type="binding site" evidence="10">
    <location>
        <position position="49"/>
    </location>
    <ligand>
        <name>[4Fe-4S] cluster</name>
        <dbReference type="ChEBI" id="CHEBI:49883"/>
        <label>1</label>
    </ligand>
</feature>
<feature type="binding site" evidence="10">
    <location>
        <position position="52"/>
    </location>
    <ligand>
        <name>[4Fe-4S] cluster</name>
        <dbReference type="ChEBI" id="CHEBI:49883"/>
        <label>1</label>
    </ligand>
</feature>
<dbReference type="Gene3D" id="3.30.70.20">
    <property type="match status" value="2"/>
</dbReference>
<dbReference type="Pfam" id="PF04060">
    <property type="entry name" value="FeS"/>
    <property type="match status" value="1"/>
</dbReference>
<keyword evidence="7 10" id="KW-0408">Iron</keyword>
<keyword evidence="6 10" id="KW-0249">Electron transport</keyword>
<evidence type="ECO:0000256" key="10">
    <source>
        <dbReference type="HAMAP-Rule" id="MF_00463"/>
    </source>
</evidence>
<keyword evidence="8 10" id="KW-0411">Iron-sulfur</keyword>
<feature type="binding site" evidence="10">
    <location>
        <position position="182"/>
    </location>
    <ligand>
        <name>[4Fe-4S] cluster</name>
        <dbReference type="ChEBI" id="CHEBI:49883"/>
        <label>2</label>
    </ligand>
</feature>
<keyword evidence="1 10" id="KW-0813">Transport</keyword>
<dbReference type="GO" id="GO:0051539">
    <property type="term" value="F:4 iron, 4 sulfur cluster binding"/>
    <property type="evidence" value="ECO:0007669"/>
    <property type="project" value="UniProtKB-UniRule"/>
</dbReference>
<dbReference type="AlphaFoldDB" id="A0A0D1BY80"/>
<evidence type="ECO:0000313" key="14">
    <source>
        <dbReference type="Proteomes" id="UP000032250"/>
    </source>
</evidence>
<dbReference type="GO" id="GO:0022900">
    <property type="term" value="P:electron transport chain"/>
    <property type="evidence" value="ECO:0007669"/>
    <property type="project" value="UniProtKB-UniRule"/>
</dbReference>
<comment type="subcellular location">
    <subcellularLocation>
        <location evidence="10">Cell membrane</location>
    </subcellularLocation>
</comment>
<dbReference type="InterPro" id="IPR017900">
    <property type="entry name" value="4Fe4S_Fe_S_CS"/>
</dbReference>
<evidence type="ECO:0000256" key="1">
    <source>
        <dbReference type="ARBA" id="ARBA00022448"/>
    </source>
</evidence>
<keyword evidence="4 10" id="KW-0677">Repeat</keyword>
<dbReference type="GO" id="GO:0005886">
    <property type="term" value="C:plasma membrane"/>
    <property type="evidence" value="ECO:0007669"/>
    <property type="project" value="UniProtKB-SubCell"/>
</dbReference>
<evidence type="ECO:0000256" key="4">
    <source>
        <dbReference type="ARBA" id="ARBA00022737"/>
    </source>
</evidence>
<feature type="domain" description="4Fe-4S ferredoxin-type" evidence="11">
    <location>
        <begin position="237"/>
        <end position="267"/>
    </location>
</feature>
<evidence type="ECO:0000259" key="12">
    <source>
        <dbReference type="PROSITE" id="PS51656"/>
    </source>
</evidence>
<feature type="binding site" evidence="10">
    <location>
        <position position="178"/>
    </location>
    <ligand>
        <name>[4Fe-4S] cluster</name>
        <dbReference type="ChEBI" id="CHEBI:49883"/>
        <label>3</label>
    </ligand>
</feature>
<evidence type="ECO:0000256" key="5">
    <source>
        <dbReference type="ARBA" id="ARBA00022967"/>
    </source>
</evidence>
<feature type="binding site" evidence="10">
    <location>
        <position position="142"/>
    </location>
    <ligand>
        <name>[4Fe-4S] cluster</name>
        <dbReference type="ChEBI" id="CHEBI:49883"/>
        <label>2</label>
    </ligand>
</feature>
<dbReference type="GO" id="GO:0009055">
    <property type="term" value="F:electron transfer activity"/>
    <property type="evidence" value="ECO:0007669"/>
    <property type="project" value="InterPro"/>
</dbReference>
<dbReference type="PROSITE" id="PS00198">
    <property type="entry name" value="4FE4S_FER_1"/>
    <property type="match status" value="2"/>
</dbReference>
<dbReference type="RefSeq" id="WP_043031115.1">
    <property type="nucleotide sequence ID" value="NZ_JXSU01000006.1"/>
</dbReference>
<feature type="domain" description="4Fe-4S ferredoxin-type" evidence="11">
    <location>
        <begin position="163"/>
        <end position="192"/>
    </location>
</feature>
<dbReference type="PANTHER" id="PTHR43560:SF1">
    <property type="entry name" value="ION-TRANSLOCATING OXIDOREDUCTASE COMPLEX SUBUNIT B"/>
    <property type="match status" value="1"/>
</dbReference>
<feature type="binding site" evidence="10">
    <location>
        <position position="172"/>
    </location>
    <ligand>
        <name>[4Fe-4S] cluster</name>
        <dbReference type="ChEBI" id="CHEBI:49883"/>
        <label>3</label>
    </ligand>
</feature>
<feature type="domain" description="4Fe-4S" evidence="12">
    <location>
        <begin position="32"/>
        <end position="91"/>
    </location>
</feature>
<comment type="caution">
    <text evidence="10">Lacks conserved residue(s) required for the propagation of feature annotation.</text>
</comment>
<keyword evidence="3 10" id="KW-0479">Metal-binding</keyword>
<dbReference type="InterPro" id="IPR010207">
    <property type="entry name" value="Elect_transpt_cplx_RnfB/RsxB"/>
</dbReference>
<name>A0A0D1BY80_CLOBO</name>
<dbReference type="GO" id="GO:0046872">
    <property type="term" value="F:metal ion binding"/>
    <property type="evidence" value="ECO:0007669"/>
    <property type="project" value="UniProtKB-KW"/>
</dbReference>
<evidence type="ECO:0000259" key="11">
    <source>
        <dbReference type="PROSITE" id="PS51379"/>
    </source>
</evidence>
<dbReference type="PATRIC" id="fig|1379739.3.peg.689"/>
<organism evidence="13 14">
    <name type="scientific">Clostridium botulinum B2 450</name>
    <dbReference type="NCBI Taxonomy" id="1379739"/>
    <lineage>
        <taxon>Bacteria</taxon>
        <taxon>Bacillati</taxon>
        <taxon>Bacillota</taxon>
        <taxon>Clostridia</taxon>
        <taxon>Eubacteriales</taxon>
        <taxon>Clostridiaceae</taxon>
        <taxon>Clostridium</taxon>
    </lineage>
</organism>
<keyword evidence="10" id="KW-1003">Cell membrane</keyword>